<dbReference type="PANTHER" id="PTHR15710:SF108">
    <property type="entry name" value="OS03G0286100 PROTEIN"/>
    <property type="match status" value="1"/>
</dbReference>
<dbReference type="GO" id="GO:0061630">
    <property type="term" value="F:ubiquitin protein ligase activity"/>
    <property type="evidence" value="ECO:0007669"/>
    <property type="project" value="UniProtKB-EC"/>
</dbReference>
<dbReference type="PROSITE" id="PS50089">
    <property type="entry name" value="ZF_RING_2"/>
    <property type="match status" value="1"/>
</dbReference>
<dbReference type="InterPro" id="IPR039525">
    <property type="entry name" value="RNF126-like_zinc-ribbon"/>
</dbReference>
<keyword evidence="3" id="KW-0808">Transferase</keyword>
<keyword evidence="4" id="KW-0479">Metal-binding</keyword>
<accession>A0A7J0DU63</accession>
<dbReference type="GO" id="GO:0016567">
    <property type="term" value="P:protein ubiquitination"/>
    <property type="evidence" value="ECO:0007669"/>
    <property type="project" value="TreeGrafter"/>
</dbReference>
<proteinExistence type="predicted"/>
<dbReference type="Pfam" id="PF14369">
    <property type="entry name" value="Zn_ribbon_19"/>
    <property type="match status" value="1"/>
</dbReference>
<evidence type="ECO:0000256" key="4">
    <source>
        <dbReference type="ARBA" id="ARBA00022723"/>
    </source>
</evidence>
<evidence type="ECO:0000313" key="11">
    <source>
        <dbReference type="EMBL" id="GFS42611.1"/>
    </source>
</evidence>
<dbReference type="InterPro" id="IPR013083">
    <property type="entry name" value="Znf_RING/FYVE/PHD"/>
</dbReference>
<dbReference type="EC" id="2.3.2.27" evidence="2"/>
<feature type="compositionally biased region" description="Acidic residues" evidence="9">
    <location>
        <begin position="166"/>
        <end position="180"/>
    </location>
</feature>
<dbReference type="Proteomes" id="UP000585474">
    <property type="component" value="Unassembled WGS sequence"/>
</dbReference>
<keyword evidence="5 8" id="KW-0863">Zinc-finger</keyword>
<dbReference type="EMBL" id="BJWL01000401">
    <property type="protein sequence ID" value="GFS42611.1"/>
    <property type="molecule type" value="Genomic_DNA"/>
</dbReference>
<dbReference type="GO" id="GO:0008270">
    <property type="term" value="F:zinc ion binding"/>
    <property type="evidence" value="ECO:0007669"/>
    <property type="project" value="UniProtKB-KW"/>
</dbReference>
<evidence type="ECO:0000256" key="7">
    <source>
        <dbReference type="ARBA" id="ARBA00022833"/>
    </source>
</evidence>
<protein>
    <recommendedName>
        <fullName evidence="2">RING-type E3 ubiquitin transferase</fullName>
        <ecNumber evidence="2">2.3.2.27</ecNumber>
    </recommendedName>
</protein>
<dbReference type="Gene3D" id="3.30.40.10">
    <property type="entry name" value="Zinc/RING finger domain, C3HC4 (zinc finger)"/>
    <property type="match status" value="1"/>
</dbReference>
<feature type="compositionally biased region" description="Gly residues" evidence="9">
    <location>
        <begin position="359"/>
        <end position="371"/>
    </location>
</feature>
<dbReference type="InterPro" id="IPR001841">
    <property type="entry name" value="Znf_RING"/>
</dbReference>
<evidence type="ECO:0000259" key="10">
    <source>
        <dbReference type="PROSITE" id="PS50089"/>
    </source>
</evidence>
<evidence type="ECO:0000256" key="2">
    <source>
        <dbReference type="ARBA" id="ARBA00012483"/>
    </source>
</evidence>
<dbReference type="OrthoDB" id="8062037at2759"/>
<organism evidence="11 12">
    <name type="scientific">Actinidia rufa</name>
    <dbReference type="NCBI Taxonomy" id="165716"/>
    <lineage>
        <taxon>Eukaryota</taxon>
        <taxon>Viridiplantae</taxon>
        <taxon>Streptophyta</taxon>
        <taxon>Embryophyta</taxon>
        <taxon>Tracheophyta</taxon>
        <taxon>Spermatophyta</taxon>
        <taxon>Magnoliopsida</taxon>
        <taxon>eudicotyledons</taxon>
        <taxon>Gunneridae</taxon>
        <taxon>Pentapetalae</taxon>
        <taxon>asterids</taxon>
        <taxon>Ericales</taxon>
        <taxon>Actinidiaceae</taxon>
        <taxon>Actinidia</taxon>
    </lineage>
</organism>
<reference evidence="12" key="1">
    <citation type="submission" date="2019-07" db="EMBL/GenBank/DDBJ databases">
        <title>De Novo Assembly of kiwifruit Actinidia rufa.</title>
        <authorList>
            <person name="Sugita-Konishi S."/>
            <person name="Sato K."/>
            <person name="Mori E."/>
            <person name="Abe Y."/>
            <person name="Kisaki G."/>
            <person name="Hamano K."/>
            <person name="Suezawa K."/>
            <person name="Otani M."/>
            <person name="Fukuda T."/>
            <person name="Manabe T."/>
            <person name="Gomi K."/>
            <person name="Tabuchi M."/>
            <person name="Akimitsu K."/>
            <person name="Kataoka I."/>
        </authorList>
    </citation>
    <scope>NUCLEOTIDE SEQUENCE [LARGE SCALE GENOMIC DNA]</scope>
    <source>
        <strain evidence="12">cv. Fuchu</strain>
    </source>
</reference>
<feature type="domain" description="RING-type" evidence="10">
    <location>
        <begin position="295"/>
        <end position="336"/>
    </location>
</feature>
<keyword evidence="6" id="KW-0833">Ubl conjugation pathway</keyword>
<comment type="catalytic activity">
    <reaction evidence="1">
        <text>S-ubiquitinyl-[E2 ubiquitin-conjugating enzyme]-L-cysteine + [acceptor protein]-L-lysine = [E2 ubiquitin-conjugating enzyme]-L-cysteine + N(6)-ubiquitinyl-[acceptor protein]-L-lysine.</text>
        <dbReference type="EC" id="2.3.2.27"/>
    </reaction>
</comment>
<feature type="region of interest" description="Disordered" evidence="9">
    <location>
        <begin position="160"/>
        <end position="180"/>
    </location>
</feature>
<dbReference type="PANTHER" id="PTHR15710">
    <property type="entry name" value="E3 UBIQUITIN-PROTEIN LIGASE PRAJA"/>
    <property type="match status" value="1"/>
</dbReference>
<evidence type="ECO:0000256" key="1">
    <source>
        <dbReference type="ARBA" id="ARBA00000900"/>
    </source>
</evidence>
<evidence type="ECO:0000313" key="12">
    <source>
        <dbReference type="Proteomes" id="UP000585474"/>
    </source>
</evidence>
<evidence type="ECO:0000256" key="9">
    <source>
        <dbReference type="SAM" id="MobiDB-lite"/>
    </source>
</evidence>
<dbReference type="FunFam" id="3.30.40.10:FF:000127">
    <property type="entry name" value="E3 ubiquitin-protein ligase RNF181"/>
    <property type="match status" value="1"/>
</dbReference>
<dbReference type="SUPFAM" id="SSF57850">
    <property type="entry name" value="RING/U-box"/>
    <property type="match status" value="1"/>
</dbReference>
<sequence>MAETRPETIPTPTTHSDSAQYWCYHCDKRVAVETLANLPDVVCHECKNGFVESIAAANPPSRDSERVLRMIEQTAHEDDAPPLPPPEDADLPAEDYLRIELDGWDVDDDDDVNGDGEDDRGGDGENREERDEEVLWRSLGREVLRLRLRELELAILATNQDRSGSENEEERENLEERDENLEEEIEEEDLWRRMRREVLRLRLREFATRAANRRNWAEILTELGNDSVELRVQARDGDDYVGNPNDYVDAAEYDAVLRNLAEDGGGRIGAPAAAKSAVAALRTVEIGSEDEGLVCAICKDSVKVRESVKKLPCGHKYHEDCIVCWLGSRNSCPVCRFELETDDPDYEEQRRRRSTAAMGSGGGSSSSGGEF</sequence>
<evidence type="ECO:0000256" key="5">
    <source>
        <dbReference type="ARBA" id="ARBA00022771"/>
    </source>
</evidence>
<feature type="region of interest" description="Disordered" evidence="9">
    <location>
        <begin position="102"/>
        <end position="132"/>
    </location>
</feature>
<evidence type="ECO:0000256" key="8">
    <source>
        <dbReference type="PROSITE-ProRule" id="PRU00175"/>
    </source>
</evidence>
<evidence type="ECO:0000256" key="3">
    <source>
        <dbReference type="ARBA" id="ARBA00022679"/>
    </source>
</evidence>
<name>A0A7J0DU63_9ERIC</name>
<dbReference type="AlphaFoldDB" id="A0A7J0DU63"/>
<keyword evidence="7" id="KW-0862">Zinc</keyword>
<feature type="compositionally biased region" description="Acidic residues" evidence="9">
    <location>
        <begin position="102"/>
        <end position="118"/>
    </location>
</feature>
<evidence type="ECO:0000256" key="6">
    <source>
        <dbReference type="ARBA" id="ARBA00022786"/>
    </source>
</evidence>
<dbReference type="Pfam" id="PF13639">
    <property type="entry name" value="zf-RING_2"/>
    <property type="match status" value="1"/>
</dbReference>
<dbReference type="SMART" id="SM00184">
    <property type="entry name" value="RING"/>
    <property type="match status" value="1"/>
</dbReference>
<dbReference type="GO" id="GO:0005737">
    <property type="term" value="C:cytoplasm"/>
    <property type="evidence" value="ECO:0007669"/>
    <property type="project" value="TreeGrafter"/>
</dbReference>
<feature type="compositionally biased region" description="Basic and acidic residues" evidence="9">
    <location>
        <begin position="119"/>
        <end position="132"/>
    </location>
</feature>
<feature type="region of interest" description="Disordered" evidence="9">
    <location>
        <begin position="343"/>
        <end position="371"/>
    </location>
</feature>
<comment type="caution">
    <text evidence="11">The sequence shown here is derived from an EMBL/GenBank/DDBJ whole genome shotgun (WGS) entry which is preliminary data.</text>
</comment>
<keyword evidence="12" id="KW-1185">Reference proteome</keyword>
<gene>
    <name evidence="11" type="ORF">Acr_00g0080880</name>
</gene>